<proteinExistence type="predicted"/>
<feature type="region of interest" description="Disordered" evidence="1">
    <location>
        <begin position="15"/>
        <end position="47"/>
    </location>
</feature>
<sequence>MTSSYCRPRRWTDCRSRAKPGPFKRAPGEGEPPGERRHLEGGCPRPRPRRYVHVAGAHIIFRWPKTIRLSTSVSGSLHPPPINPLARQRLTRDNVCACCARACTQPSLRVSKYSRA</sequence>
<name>A0A4C1UWF3_EUMVA</name>
<dbReference type="EMBL" id="BGZK01000235">
    <property type="protein sequence ID" value="GBP30609.1"/>
    <property type="molecule type" value="Genomic_DNA"/>
</dbReference>
<comment type="caution">
    <text evidence="2">The sequence shown here is derived from an EMBL/GenBank/DDBJ whole genome shotgun (WGS) entry which is preliminary data.</text>
</comment>
<keyword evidence="3" id="KW-1185">Reference proteome</keyword>
<organism evidence="2 3">
    <name type="scientific">Eumeta variegata</name>
    <name type="common">Bagworm moth</name>
    <name type="synonym">Eumeta japonica</name>
    <dbReference type="NCBI Taxonomy" id="151549"/>
    <lineage>
        <taxon>Eukaryota</taxon>
        <taxon>Metazoa</taxon>
        <taxon>Ecdysozoa</taxon>
        <taxon>Arthropoda</taxon>
        <taxon>Hexapoda</taxon>
        <taxon>Insecta</taxon>
        <taxon>Pterygota</taxon>
        <taxon>Neoptera</taxon>
        <taxon>Endopterygota</taxon>
        <taxon>Lepidoptera</taxon>
        <taxon>Glossata</taxon>
        <taxon>Ditrysia</taxon>
        <taxon>Tineoidea</taxon>
        <taxon>Psychidae</taxon>
        <taxon>Oiketicinae</taxon>
        <taxon>Eumeta</taxon>
    </lineage>
</organism>
<evidence type="ECO:0000313" key="3">
    <source>
        <dbReference type="Proteomes" id="UP000299102"/>
    </source>
</evidence>
<reference evidence="2 3" key="1">
    <citation type="journal article" date="2019" name="Commun. Biol.">
        <title>The bagworm genome reveals a unique fibroin gene that provides high tensile strength.</title>
        <authorList>
            <person name="Kono N."/>
            <person name="Nakamura H."/>
            <person name="Ohtoshi R."/>
            <person name="Tomita M."/>
            <person name="Numata K."/>
            <person name="Arakawa K."/>
        </authorList>
    </citation>
    <scope>NUCLEOTIDE SEQUENCE [LARGE SCALE GENOMIC DNA]</scope>
</reference>
<gene>
    <name evidence="2" type="ORF">EVAR_76152_1</name>
</gene>
<evidence type="ECO:0000313" key="2">
    <source>
        <dbReference type="EMBL" id="GBP30609.1"/>
    </source>
</evidence>
<evidence type="ECO:0000256" key="1">
    <source>
        <dbReference type="SAM" id="MobiDB-lite"/>
    </source>
</evidence>
<dbReference type="AlphaFoldDB" id="A0A4C1UWF3"/>
<dbReference type="Proteomes" id="UP000299102">
    <property type="component" value="Unassembled WGS sequence"/>
</dbReference>
<accession>A0A4C1UWF3</accession>
<protein>
    <submittedName>
        <fullName evidence="2">Uncharacterized protein</fullName>
    </submittedName>
</protein>